<accession>A0A5S6QBE9</accession>
<dbReference type="AlphaFoldDB" id="A0A5S6QBE9"/>
<evidence type="ECO:0000313" key="1">
    <source>
        <dbReference type="Proteomes" id="UP000046395"/>
    </source>
</evidence>
<keyword evidence="1" id="KW-1185">Reference proteome</keyword>
<evidence type="ECO:0000313" key="2">
    <source>
        <dbReference type="WBParaSite" id="TMUE_1000004646.1"/>
    </source>
</evidence>
<dbReference type="WBParaSite" id="TMUE_1000004646.1">
    <property type="protein sequence ID" value="TMUE_1000004646.1"/>
    <property type="gene ID" value="WBGene00299042"/>
</dbReference>
<protein>
    <submittedName>
        <fullName evidence="2">Uncharacterized protein</fullName>
    </submittedName>
</protein>
<name>A0A5S6QBE9_TRIMR</name>
<dbReference type="Proteomes" id="UP000046395">
    <property type="component" value="Unassembled WGS sequence"/>
</dbReference>
<sequence>MVHFVTKDMKNWSLNDIGAEDTMILPYDMNCVTARRKRNLGIHCRLPACRYNRLVRRHLYRASHQSRRSPDPMISPQVWSVYERTLMGRDRTNNFVETTHRRMHAEFGVDHPTLWKFINSTRAVQPGRDHYADLYFRGEEPPRRRRKDIRSDERVRRLVGQFGSRTPIDYLRAISYNFTAH</sequence>
<reference evidence="2" key="1">
    <citation type="submission" date="2019-12" db="UniProtKB">
        <authorList>
            <consortium name="WormBaseParasite"/>
        </authorList>
    </citation>
    <scope>IDENTIFICATION</scope>
</reference>
<proteinExistence type="predicted"/>
<organism evidence="1 2">
    <name type="scientific">Trichuris muris</name>
    <name type="common">Mouse whipworm</name>
    <dbReference type="NCBI Taxonomy" id="70415"/>
    <lineage>
        <taxon>Eukaryota</taxon>
        <taxon>Metazoa</taxon>
        <taxon>Ecdysozoa</taxon>
        <taxon>Nematoda</taxon>
        <taxon>Enoplea</taxon>
        <taxon>Dorylaimia</taxon>
        <taxon>Trichinellida</taxon>
        <taxon>Trichuridae</taxon>
        <taxon>Trichuris</taxon>
    </lineage>
</organism>